<dbReference type="Proteomes" id="UP001180020">
    <property type="component" value="Unassembled WGS sequence"/>
</dbReference>
<keyword evidence="5" id="KW-0472">Membrane</keyword>
<dbReference type="InterPro" id="IPR036908">
    <property type="entry name" value="RlpA-like_sf"/>
</dbReference>
<dbReference type="InterPro" id="IPR002963">
    <property type="entry name" value="Expansin"/>
</dbReference>
<comment type="similarity">
    <text evidence="1 6">Belongs to the expansin family. Expansin A subfamily.</text>
</comment>
<dbReference type="EMBL" id="JAUJYO010000006">
    <property type="protein sequence ID" value="KAK1314749.1"/>
    <property type="molecule type" value="Genomic_DNA"/>
</dbReference>
<evidence type="ECO:0000256" key="5">
    <source>
        <dbReference type="ARBA" id="ARBA00023136"/>
    </source>
</evidence>
<dbReference type="GO" id="GO:0016020">
    <property type="term" value="C:membrane"/>
    <property type="evidence" value="ECO:0007669"/>
    <property type="project" value="UniProtKB-SubCell"/>
</dbReference>
<accession>A0AAV9EMM2</accession>
<dbReference type="InterPro" id="IPR009009">
    <property type="entry name" value="RlpA-like_DPBB"/>
</dbReference>
<evidence type="ECO:0000259" key="7">
    <source>
        <dbReference type="PROSITE" id="PS50842"/>
    </source>
</evidence>
<comment type="function">
    <text evidence="6">Causes loosening and extension of plant cell walls by disrupting non-covalent bonding between cellulose microfibrils and matrix glucans. No enzymatic activity has been found.</text>
</comment>
<dbReference type="Gene3D" id="2.60.40.760">
    <property type="entry name" value="Expansin, cellulose-binding-like domain"/>
    <property type="match status" value="1"/>
</dbReference>
<dbReference type="SUPFAM" id="SSF50685">
    <property type="entry name" value="Barwin-like endoglucanases"/>
    <property type="match status" value="1"/>
</dbReference>
<comment type="caution">
    <text evidence="9">The sequence shown here is derived from an EMBL/GenBank/DDBJ whole genome shotgun (WGS) entry which is preliminary data.</text>
</comment>
<name>A0AAV9EMM2_ACOCL</name>
<feature type="chain" id="PRO_5043097384" description="Expansin" evidence="6">
    <location>
        <begin position="24"/>
        <end position="260"/>
    </location>
</feature>
<evidence type="ECO:0000256" key="4">
    <source>
        <dbReference type="ARBA" id="ARBA00022729"/>
    </source>
</evidence>
<evidence type="ECO:0000256" key="6">
    <source>
        <dbReference type="RuleBase" id="RU365023"/>
    </source>
</evidence>
<dbReference type="PRINTS" id="PR01226">
    <property type="entry name" value="EXPANSIN"/>
</dbReference>
<dbReference type="GO" id="GO:0005576">
    <property type="term" value="C:extracellular region"/>
    <property type="evidence" value="ECO:0007669"/>
    <property type="project" value="InterPro"/>
</dbReference>
<dbReference type="Pfam" id="PF01357">
    <property type="entry name" value="Expansin_C"/>
    <property type="match status" value="1"/>
</dbReference>
<evidence type="ECO:0000256" key="3">
    <source>
        <dbReference type="ARBA" id="ARBA00022525"/>
    </source>
</evidence>
<evidence type="ECO:0000313" key="10">
    <source>
        <dbReference type="Proteomes" id="UP001180020"/>
    </source>
</evidence>
<keyword evidence="2 6" id="KW-0134">Cell wall</keyword>
<feature type="domain" description="Expansin-like CBD" evidence="8">
    <location>
        <begin position="176"/>
        <end position="255"/>
    </location>
</feature>
<keyword evidence="3 6" id="KW-0964">Secreted</keyword>
<gene>
    <name evidence="9" type="primary">EXPA16</name>
    <name evidence="9" type="ORF">QJS10_CPA06g01689</name>
</gene>
<dbReference type="Pfam" id="PF03330">
    <property type="entry name" value="DPBB_1"/>
    <property type="match status" value="1"/>
</dbReference>
<evidence type="ECO:0000256" key="2">
    <source>
        <dbReference type="ARBA" id="ARBA00022512"/>
    </source>
</evidence>
<keyword evidence="6" id="KW-0961">Cell wall biogenesis/degradation</keyword>
<evidence type="ECO:0000256" key="1">
    <source>
        <dbReference type="ARBA" id="ARBA00005392"/>
    </source>
</evidence>
<dbReference type="InterPro" id="IPR007112">
    <property type="entry name" value="Expansin/allergen_DPBB_dom"/>
</dbReference>
<comment type="subcellular location">
    <subcellularLocation>
        <location evidence="6">Secreted</location>
        <location evidence="6">Cell wall</location>
    </subcellularLocation>
    <subcellularLocation>
        <location evidence="6">Membrane</location>
        <topology evidence="6">Peripheral membrane protein</topology>
    </subcellularLocation>
</comment>
<evidence type="ECO:0000259" key="8">
    <source>
        <dbReference type="PROSITE" id="PS50843"/>
    </source>
</evidence>
<keyword evidence="10" id="KW-1185">Reference proteome</keyword>
<dbReference type="GO" id="GO:0009664">
    <property type="term" value="P:plant-type cell wall organization"/>
    <property type="evidence" value="ECO:0007669"/>
    <property type="project" value="InterPro"/>
</dbReference>
<dbReference type="CDD" id="cd22274">
    <property type="entry name" value="DPBB_EXPA_N"/>
    <property type="match status" value="1"/>
</dbReference>
<proteinExistence type="inferred from homology"/>
<keyword evidence="4 6" id="KW-0732">Signal</keyword>
<evidence type="ECO:0000313" key="9">
    <source>
        <dbReference type="EMBL" id="KAK1314749.1"/>
    </source>
</evidence>
<dbReference type="SMART" id="SM00837">
    <property type="entry name" value="DPBB_1"/>
    <property type="match status" value="1"/>
</dbReference>
<dbReference type="Gene3D" id="2.40.40.10">
    <property type="entry name" value="RlpA-like domain"/>
    <property type="match status" value="1"/>
</dbReference>
<feature type="domain" description="Expansin-like EG45" evidence="7">
    <location>
        <begin position="52"/>
        <end position="166"/>
    </location>
</feature>
<dbReference type="PROSITE" id="PS50842">
    <property type="entry name" value="EXPANSIN_EG45"/>
    <property type="match status" value="1"/>
</dbReference>
<dbReference type="AlphaFoldDB" id="A0AAV9EMM2"/>
<dbReference type="PRINTS" id="PR01225">
    <property type="entry name" value="EXPANSNFAMLY"/>
</dbReference>
<protein>
    <recommendedName>
        <fullName evidence="6">Expansin</fullName>
    </recommendedName>
</protein>
<dbReference type="InterPro" id="IPR007118">
    <property type="entry name" value="Expan_Lol_pI"/>
</dbReference>
<dbReference type="SUPFAM" id="SSF49590">
    <property type="entry name" value="PHL pollen allergen"/>
    <property type="match status" value="1"/>
</dbReference>
<reference evidence="9" key="1">
    <citation type="journal article" date="2023" name="Nat. Commun.">
        <title>Diploid and tetraploid genomes of Acorus and the evolution of monocots.</title>
        <authorList>
            <person name="Ma L."/>
            <person name="Liu K.W."/>
            <person name="Li Z."/>
            <person name="Hsiao Y.Y."/>
            <person name="Qi Y."/>
            <person name="Fu T."/>
            <person name="Tang G.D."/>
            <person name="Zhang D."/>
            <person name="Sun W.H."/>
            <person name="Liu D.K."/>
            <person name="Li Y."/>
            <person name="Chen G.Z."/>
            <person name="Liu X.D."/>
            <person name="Liao X.Y."/>
            <person name="Jiang Y.T."/>
            <person name="Yu X."/>
            <person name="Hao Y."/>
            <person name="Huang J."/>
            <person name="Zhao X.W."/>
            <person name="Ke S."/>
            <person name="Chen Y.Y."/>
            <person name="Wu W.L."/>
            <person name="Hsu J.L."/>
            <person name="Lin Y.F."/>
            <person name="Huang M.D."/>
            <person name="Li C.Y."/>
            <person name="Huang L."/>
            <person name="Wang Z.W."/>
            <person name="Zhao X."/>
            <person name="Zhong W.Y."/>
            <person name="Peng D.H."/>
            <person name="Ahmad S."/>
            <person name="Lan S."/>
            <person name="Zhang J.S."/>
            <person name="Tsai W.C."/>
            <person name="Van de Peer Y."/>
            <person name="Liu Z.J."/>
        </authorList>
    </citation>
    <scope>NUCLEOTIDE SEQUENCE</scope>
    <source>
        <strain evidence="9">CP</strain>
    </source>
</reference>
<organism evidence="9 10">
    <name type="scientific">Acorus calamus</name>
    <name type="common">Sweet flag</name>
    <dbReference type="NCBI Taxonomy" id="4465"/>
    <lineage>
        <taxon>Eukaryota</taxon>
        <taxon>Viridiplantae</taxon>
        <taxon>Streptophyta</taxon>
        <taxon>Embryophyta</taxon>
        <taxon>Tracheophyta</taxon>
        <taxon>Spermatophyta</taxon>
        <taxon>Magnoliopsida</taxon>
        <taxon>Liliopsida</taxon>
        <taxon>Acoraceae</taxon>
        <taxon>Acorus</taxon>
    </lineage>
</organism>
<dbReference type="InterPro" id="IPR036749">
    <property type="entry name" value="Expansin_CBD_sf"/>
</dbReference>
<dbReference type="PROSITE" id="PS50843">
    <property type="entry name" value="EXPANSIN_CBD"/>
    <property type="match status" value="1"/>
</dbReference>
<feature type="signal peptide" evidence="6">
    <location>
        <begin position="1"/>
        <end position="23"/>
    </location>
</feature>
<dbReference type="PANTHER" id="PTHR31867">
    <property type="entry name" value="EXPANSIN-A15"/>
    <property type="match status" value="1"/>
</dbReference>
<sequence length="260" mass="28778">MESLKATLLCFMLVSLKLHKKAAVATTATRDDEWMTATATYIKDSDGSTLTGGACGYGDLNRVGYGRKSTAVSGELFKRGSTCGGCFELRCVDHILWCLQGSPSMVVTVTDFCAPNFGLPGDYGGWCNYPREHFQMSELAFTAIAERQADIVPVQYRRVNCVRNGGLRFMISGSSYFYQVLITNVGSDGEVVAVKVKGSRTGWIPMGRNWGQIWQCDVDLSRQPLSFEVTNSRGRTITSYNVAPVNWRFGQTFEGKQFEQ</sequence>
<dbReference type="InterPro" id="IPR007117">
    <property type="entry name" value="Expansin_CBD"/>
</dbReference>
<reference evidence="9" key="2">
    <citation type="submission" date="2023-06" db="EMBL/GenBank/DDBJ databases">
        <authorList>
            <person name="Ma L."/>
            <person name="Liu K.-W."/>
            <person name="Li Z."/>
            <person name="Hsiao Y.-Y."/>
            <person name="Qi Y."/>
            <person name="Fu T."/>
            <person name="Tang G."/>
            <person name="Zhang D."/>
            <person name="Sun W.-H."/>
            <person name="Liu D.-K."/>
            <person name="Li Y."/>
            <person name="Chen G.-Z."/>
            <person name="Liu X.-D."/>
            <person name="Liao X.-Y."/>
            <person name="Jiang Y.-T."/>
            <person name="Yu X."/>
            <person name="Hao Y."/>
            <person name="Huang J."/>
            <person name="Zhao X.-W."/>
            <person name="Ke S."/>
            <person name="Chen Y.-Y."/>
            <person name="Wu W.-L."/>
            <person name="Hsu J.-L."/>
            <person name="Lin Y.-F."/>
            <person name="Huang M.-D."/>
            <person name="Li C.-Y."/>
            <person name="Huang L."/>
            <person name="Wang Z.-W."/>
            <person name="Zhao X."/>
            <person name="Zhong W.-Y."/>
            <person name="Peng D.-H."/>
            <person name="Ahmad S."/>
            <person name="Lan S."/>
            <person name="Zhang J.-S."/>
            <person name="Tsai W.-C."/>
            <person name="Van De Peer Y."/>
            <person name="Liu Z.-J."/>
        </authorList>
    </citation>
    <scope>NUCLEOTIDE SEQUENCE</scope>
    <source>
        <strain evidence="9">CP</strain>
        <tissue evidence="9">Leaves</tissue>
    </source>
</reference>